<evidence type="ECO:0000256" key="1">
    <source>
        <dbReference type="SAM" id="MobiDB-lite"/>
    </source>
</evidence>
<accession>A0AA41U5I2</accession>
<dbReference type="RefSeq" id="WP_235058778.1">
    <property type="nucleotide sequence ID" value="NZ_JAKFHA010000071.1"/>
</dbReference>
<evidence type="ECO:0000313" key="2">
    <source>
        <dbReference type="EMBL" id="MCF2533985.1"/>
    </source>
</evidence>
<dbReference type="AlphaFoldDB" id="A0AA41U5I2"/>
<dbReference type="EMBL" id="JAKFHA010000071">
    <property type="protein sequence ID" value="MCF2533985.1"/>
    <property type="molecule type" value="Genomic_DNA"/>
</dbReference>
<feature type="compositionally biased region" description="Low complexity" evidence="1">
    <location>
        <begin position="21"/>
        <end position="36"/>
    </location>
</feature>
<keyword evidence="3" id="KW-1185">Reference proteome</keyword>
<gene>
    <name evidence="2" type="ORF">LZ495_43135</name>
</gene>
<proteinExistence type="predicted"/>
<dbReference type="Proteomes" id="UP001165378">
    <property type="component" value="Unassembled WGS sequence"/>
</dbReference>
<feature type="region of interest" description="Disordered" evidence="1">
    <location>
        <begin position="11"/>
        <end position="43"/>
    </location>
</feature>
<reference evidence="2" key="1">
    <citation type="submission" date="2022-01" db="EMBL/GenBank/DDBJ databases">
        <title>Genome-Based Taxonomic Classification of the Phylum Actinobacteria.</title>
        <authorList>
            <person name="Gao Y."/>
        </authorList>
    </citation>
    <scope>NUCLEOTIDE SEQUENCE</scope>
    <source>
        <strain evidence="2">KLBMP 8922</strain>
    </source>
</reference>
<sequence length="539" mass="56878">MALLFAVAACTGSGGEDPVRPAAASSAGAPAQSGLIGPEGGTTNGPEGITVTVPKDSVDQPVQVVVGNPSTDGDQAPGGAFHSAAVRFDVSLGNGRQPQRPLRIRVPLRGATLPPGANPQLALLYGADEAGKFALLPSLIEGDSLVAELHHLSPKWVVYPKPKGFIDSLMHPTGPEDINKPRPVNCSTQLTVGGQTYRTKESPQGSAYACLREEGGKPVLRIVNNTLIHWSVAATTPVQPRYEEWGVDSKMLKLIAGILFPHPDTQGYVMYAEDIALPVEGSATVVLSNQPNTFFAEVLWLGLASVVGYLSGAGNKTASLVETVLESLEVLDCIRAAVHLRDDVSLTDAVSETITILSGECGRALAKALGLVLLENLDLNPLKGVFNRLVTLTEGIQDGSKLALSGFQNAYQSARGQKITITVEKLRKLPERCRSAFNERGQELTVTVISGTVTCTAATTAVQTFLDILSRKRIPPDLVQMPQGSSANTIFGAWHCEGGTIPEDFPDRTGVCMRNNGAKGWDEVATDYTGPLGTSTVAS</sequence>
<protein>
    <submittedName>
        <fullName evidence="2">Uncharacterized protein</fullName>
    </submittedName>
</protein>
<name>A0AA41U5I2_9ACTN</name>
<comment type="caution">
    <text evidence="2">The sequence shown here is derived from an EMBL/GenBank/DDBJ whole genome shotgun (WGS) entry which is preliminary data.</text>
</comment>
<evidence type="ECO:0000313" key="3">
    <source>
        <dbReference type="Proteomes" id="UP001165378"/>
    </source>
</evidence>
<organism evidence="2 3">
    <name type="scientific">Yinghuangia soli</name>
    <dbReference type="NCBI Taxonomy" id="2908204"/>
    <lineage>
        <taxon>Bacteria</taxon>
        <taxon>Bacillati</taxon>
        <taxon>Actinomycetota</taxon>
        <taxon>Actinomycetes</taxon>
        <taxon>Kitasatosporales</taxon>
        <taxon>Streptomycetaceae</taxon>
        <taxon>Yinghuangia</taxon>
    </lineage>
</organism>